<proteinExistence type="inferred from homology"/>
<keyword evidence="3 8" id="KW-0812">Transmembrane</keyword>
<evidence type="ECO:0000256" key="8">
    <source>
        <dbReference type="SAM" id="Phobius"/>
    </source>
</evidence>
<comment type="subcellular location">
    <subcellularLocation>
        <location evidence="1">Membrane</location>
        <topology evidence="1">Multi-pass membrane protein</topology>
    </subcellularLocation>
</comment>
<evidence type="ECO:0000256" key="7">
    <source>
        <dbReference type="SAM" id="MobiDB-lite"/>
    </source>
</evidence>
<evidence type="ECO:0000256" key="5">
    <source>
        <dbReference type="ARBA" id="ARBA00023136"/>
    </source>
</evidence>
<evidence type="ECO:0000313" key="10">
    <source>
        <dbReference type="Proteomes" id="UP001519460"/>
    </source>
</evidence>
<organism evidence="9 10">
    <name type="scientific">Batillaria attramentaria</name>
    <dbReference type="NCBI Taxonomy" id="370345"/>
    <lineage>
        <taxon>Eukaryota</taxon>
        <taxon>Metazoa</taxon>
        <taxon>Spiralia</taxon>
        <taxon>Lophotrochozoa</taxon>
        <taxon>Mollusca</taxon>
        <taxon>Gastropoda</taxon>
        <taxon>Caenogastropoda</taxon>
        <taxon>Sorbeoconcha</taxon>
        <taxon>Cerithioidea</taxon>
        <taxon>Batillariidae</taxon>
        <taxon>Batillaria</taxon>
    </lineage>
</organism>
<dbReference type="Pfam" id="PF00474">
    <property type="entry name" value="SSF"/>
    <property type="match status" value="1"/>
</dbReference>
<evidence type="ECO:0000313" key="9">
    <source>
        <dbReference type="EMBL" id="KAK7494170.1"/>
    </source>
</evidence>
<reference evidence="9 10" key="1">
    <citation type="journal article" date="2023" name="Sci. Data">
        <title>Genome assembly of the Korean intertidal mud-creeper Batillaria attramentaria.</title>
        <authorList>
            <person name="Patra A.K."/>
            <person name="Ho P.T."/>
            <person name="Jun S."/>
            <person name="Lee S.J."/>
            <person name="Kim Y."/>
            <person name="Won Y.J."/>
        </authorList>
    </citation>
    <scope>NUCLEOTIDE SEQUENCE [LARGE SCALE GENOMIC DNA]</scope>
    <source>
        <strain evidence="9">Wonlab-2016</strain>
    </source>
</reference>
<dbReference type="GO" id="GO:0016020">
    <property type="term" value="C:membrane"/>
    <property type="evidence" value="ECO:0007669"/>
    <property type="project" value="UniProtKB-SubCell"/>
</dbReference>
<evidence type="ECO:0000256" key="1">
    <source>
        <dbReference type="ARBA" id="ARBA00004141"/>
    </source>
</evidence>
<evidence type="ECO:0000256" key="6">
    <source>
        <dbReference type="RuleBase" id="RU362091"/>
    </source>
</evidence>
<gene>
    <name evidence="9" type="ORF">BaRGS_00014643</name>
</gene>
<feature type="transmembrane region" description="Helical" evidence="8">
    <location>
        <begin position="514"/>
        <end position="535"/>
    </location>
</feature>
<dbReference type="NCBIfam" id="TIGR00813">
    <property type="entry name" value="sss"/>
    <property type="match status" value="1"/>
</dbReference>
<dbReference type="PANTHER" id="PTHR11819">
    <property type="entry name" value="SOLUTE CARRIER FAMILY 5"/>
    <property type="match status" value="1"/>
</dbReference>
<feature type="transmembrane region" description="Helical" evidence="8">
    <location>
        <begin position="6"/>
        <end position="27"/>
    </location>
</feature>
<comment type="caution">
    <text evidence="9">The sequence shown here is derived from an EMBL/GenBank/DDBJ whole genome shotgun (WGS) entry which is preliminary data.</text>
</comment>
<comment type="similarity">
    <text evidence="2 6">Belongs to the sodium:solute symporter (SSF) (TC 2.A.21) family.</text>
</comment>
<feature type="transmembrane region" description="Helical" evidence="8">
    <location>
        <begin position="369"/>
        <end position="398"/>
    </location>
</feature>
<dbReference type="AlphaFoldDB" id="A0ABD0L4T5"/>
<keyword evidence="10" id="KW-1185">Reference proteome</keyword>
<feature type="transmembrane region" description="Helical" evidence="8">
    <location>
        <begin position="301"/>
        <end position="322"/>
    </location>
</feature>
<feature type="transmembrane region" description="Helical" evidence="8">
    <location>
        <begin position="410"/>
        <end position="434"/>
    </location>
</feature>
<accession>A0ABD0L4T5</accession>
<name>A0ABD0L4T5_9CAEN</name>
<keyword evidence="4 8" id="KW-1133">Transmembrane helix</keyword>
<feature type="transmembrane region" description="Helical" evidence="8">
    <location>
        <begin position="39"/>
        <end position="58"/>
    </location>
</feature>
<evidence type="ECO:0000256" key="3">
    <source>
        <dbReference type="ARBA" id="ARBA00022692"/>
    </source>
</evidence>
<protein>
    <submittedName>
        <fullName evidence="9">Uncharacterized protein</fullName>
    </submittedName>
</protein>
<feature type="transmembrane region" description="Helical" evidence="8">
    <location>
        <begin position="472"/>
        <end position="494"/>
    </location>
</feature>
<dbReference type="PANTHER" id="PTHR11819:SF195">
    <property type="entry name" value="SODIUM_GLUCOSE COTRANSPORTER 4"/>
    <property type="match status" value="1"/>
</dbReference>
<dbReference type="Proteomes" id="UP001519460">
    <property type="component" value="Unassembled WGS sequence"/>
</dbReference>
<feature type="transmembrane region" description="Helical" evidence="8">
    <location>
        <begin position="630"/>
        <end position="649"/>
    </location>
</feature>
<feature type="transmembrane region" description="Helical" evidence="8">
    <location>
        <begin position="440"/>
        <end position="465"/>
    </location>
</feature>
<dbReference type="Gene3D" id="1.20.1730.10">
    <property type="entry name" value="Sodium/glucose cotransporter"/>
    <property type="match status" value="1"/>
</dbReference>
<feature type="transmembrane region" description="Helical" evidence="8">
    <location>
        <begin position="125"/>
        <end position="147"/>
    </location>
</feature>
<dbReference type="EMBL" id="JACVVK020000086">
    <property type="protein sequence ID" value="KAK7494170.1"/>
    <property type="molecule type" value="Genomic_DNA"/>
</dbReference>
<feature type="region of interest" description="Disordered" evidence="7">
    <location>
        <begin position="570"/>
        <end position="597"/>
    </location>
</feature>
<feature type="transmembrane region" description="Helical" evidence="8">
    <location>
        <begin position="262"/>
        <end position="280"/>
    </location>
</feature>
<dbReference type="PROSITE" id="PS00457">
    <property type="entry name" value="NA_SOLUT_SYMP_2"/>
    <property type="match status" value="1"/>
</dbReference>
<dbReference type="InterPro" id="IPR001734">
    <property type="entry name" value="Na/solute_symporter"/>
</dbReference>
<feature type="transmembrane region" description="Helical" evidence="8">
    <location>
        <begin position="78"/>
        <end position="104"/>
    </location>
</feature>
<evidence type="ECO:0000256" key="2">
    <source>
        <dbReference type="ARBA" id="ARBA00006434"/>
    </source>
</evidence>
<sequence length="650" mass="70805">MDASLSSWVDYTVIAVYFFFVMVVGLCSMRRKNRETVQGYFLAGRTMHWIPVGASLFASNIGSEHFVGLAGSGAASGIAVVAFEWGAVPLLILLGWVYLPIYLTSRVFTIPEYLGKRFGGYRMRVYLSCLALTLYVLSKTSVDVYAGGVFIQQATGWNLYLSMIPLLILTGLYTIAGGLAAVVFTDALQTVIMMIGGIVLAIIGKCRLLYLVGGYENLYYKYMEAVPSYLLDATNHTADNVTCGMPRDDAFHIFRDPLTSDLPWPGVMVRATVASLWNWCADQVIVQRALAARNMAHAQGATLLAGLLKLTPLFLMILPGMISRVLYPELVACADPETCMAVCSNPAGCSNIAYPLLILKMAPTGMRGLLMAVMLAALMSSLTSIFNSAGTILTMDLWRKIRPTASQRQLLLVGRVSVVLLVAVSIAWIPLIVGSQKGQLFMYIQAVTGYVAPPICSIAILAVFVPRVNETGAFWGVVAGQVTGVVRLVLDFIYPAPGCGQPDTRPYVVASVHFTYFSIVVLAVTAIVAVVVSLLTPAQDKEKIDGLTWWSLKTRSASDKNLDAEMKRMDGDGDRVVNESPNLTDDKKDVDGESTPNISMETEEMSNFDLKVTQGKEIFDPVVPLPWRRVLDICAIVLLLILAFLLGIFA</sequence>
<feature type="transmembrane region" description="Helical" evidence="8">
    <location>
        <begin position="191"/>
        <end position="213"/>
    </location>
</feature>
<keyword evidence="5 8" id="KW-0472">Membrane</keyword>
<dbReference type="InterPro" id="IPR018212">
    <property type="entry name" value="Na/solute_symporter_CS"/>
</dbReference>
<evidence type="ECO:0000256" key="4">
    <source>
        <dbReference type="ARBA" id="ARBA00022989"/>
    </source>
</evidence>
<dbReference type="InterPro" id="IPR038377">
    <property type="entry name" value="Na/Glc_symporter_sf"/>
</dbReference>
<feature type="transmembrane region" description="Helical" evidence="8">
    <location>
        <begin position="159"/>
        <end position="184"/>
    </location>
</feature>
<dbReference type="PROSITE" id="PS50283">
    <property type="entry name" value="NA_SOLUT_SYMP_3"/>
    <property type="match status" value="1"/>
</dbReference>